<dbReference type="EMBL" id="CP159279">
    <property type="protein sequence ID" value="XCH11010.1"/>
    <property type="molecule type" value="Genomic_DNA"/>
</dbReference>
<evidence type="ECO:0000256" key="3">
    <source>
        <dbReference type="ARBA" id="ARBA00023204"/>
    </source>
</evidence>
<protein>
    <submittedName>
        <fullName evidence="5">PD-(D/E)XK nuclease family protein</fullName>
    </submittedName>
</protein>
<reference evidence="5" key="1">
    <citation type="submission" date="2024-06" db="EMBL/GenBank/DDBJ databases">
        <title>Biodegradation of dimethachlon by Arthrobacter sp. K5: mechanistic insights and ecological implications.</title>
        <authorList>
            <person name="Hu S."/>
            <person name="Lu P."/>
        </authorList>
    </citation>
    <scope>NUCLEOTIDE SEQUENCE</scope>
    <source>
        <strain evidence="5">K5</strain>
    </source>
</reference>
<keyword evidence="1" id="KW-0227">DNA damage</keyword>
<evidence type="ECO:0000256" key="2">
    <source>
        <dbReference type="ARBA" id="ARBA00022806"/>
    </source>
</evidence>
<dbReference type="InterPro" id="IPR038726">
    <property type="entry name" value="PDDEXK_AddAB-type"/>
</dbReference>
<evidence type="ECO:0000256" key="1">
    <source>
        <dbReference type="ARBA" id="ARBA00022763"/>
    </source>
</evidence>
<evidence type="ECO:0000313" key="5">
    <source>
        <dbReference type="EMBL" id="XCH11010.1"/>
    </source>
</evidence>
<evidence type="ECO:0000259" key="4">
    <source>
        <dbReference type="Pfam" id="PF12705"/>
    </source>
</evidence>
<organism evidence="5">
    <name type="scientific">Arthrobacter sp. K5</name>
    <dbReference type="NCBI Taxonomy" id="2839623"/>
    <lineage>
        <taxon>Bacteria</taxon>
        <taxon>Bacillati</taxon>
        <taxon>Actinomycetota</taxon>
        <taxon>Actinomycetes</taxon>
        <taxon>Micrococcales</taxon>
        <taxon>Micrococcaceae</taxon>
        <taxon>Arthrobacter</taxon>
    </lineage>
</organism>
<dbReference type="GO" id="GO:0004386">
    <property type="term" value="F:helicase activity"/>
    <property type="evidence" value="ECO:0007669"/>
    <property type="project" value="UniProtKB-KW"/>
</dbReference>
<sequence>MKIEFGWHLDRAPWAYTQPGLNHVRVGRKNFTALLQTRLGITRPDTGHAERVSQYLERLRAIDSPGDWFHESFEVDPWSTAQELLAARDDAVANGWDGTTLPEPEPGASEPSPLLRTLAAAEKAASPLAASLADDIAELVTALDSPLPLGIDELILQHPERSFPKVWQLIIGKLRDRGTRISEAVPANSQPRLTILTAETEWEAAEHSARWLAAGDNHSTAVVSSDSTSLLDHFLAGYGLSAIGVGSPSVWRPQDQLIPLFFEVIWSPPNVQLLGELLTLPGSPVRRAAARHILEALKQEPGTGGEAWKAAISAIAADPQLGSELAATLDGLFCTGVLVEDEDVSGAELAERAEWLAGRLRARASQDDAAKTRASLLQRILALVTPLPSVSRRDLRRIISAVIVPSSDTLVSAEAAPWLRLGHLAELADDVDQALWWGFQSSRTASVRRWDAHDKEALSRVGVHLPTPEELSALEVSQTLAAASRTRNLILVQIEQRDGERVEGSPVLEALIAAQPGQTEGSLSDRLALLTRRPEALIDSTGQWALADRRMQLVAVPQHRPVAPPAVHDLGPNPALVPERLSFTQLSTLLGCSLAWVLRHKSHLSVPAAASVPSDNQMLGIFAHKVVEVLQNQLRAQHRAVPDQQEVLAAVERLLPQLASELLLPGQKSRRAGVQATIETTVMTFFEQLQRGGVVLQEMEKEFAKDLHFTAGGDSYTVEVKGRADAVGIDASGRTAVVDLKWSNNDKYRREEVQRGEALQLALYQWAFSPGDLPPDAPTAYYMLKQGSFASAHPEFGSAIQASQDPSQLWQQAVRAIGFTVEEVLAGRITATEPAAKSLAEGEPGADALAAASGRLHMKPNCKYCDFGTLCGLKGDYS</sequence>
<keyword evidence="2" id="KW-0378">Hydrolase</keyword>
<keyword evidence="2" id="KW-0547">Nucleotide-binding</keyword>
<proteinExistence type="predicted"/>
<keyword evidence="2" id="KW-0067">ATP-binding</keyword>
<keyword evidence="2" id="KW-0347">Helicase</keyword>
<feature type="domain" description="PD-(D/E)XK endonuclease-like" evidence="4">
    <location>
        <begin position="580"/>
        <end position="871"/>
    </location>
</feature>
<name>A0AAU8EN44_9MICC</name>
<gene>
    <name evidence="5" type="ORF">ABRP34_19745</name>
</gene>
<dbReference type="AlphaFoldDB" id="A0AAU8EN44"/>
<dbReference type="Pfam" id="PF12705">
    <property type="entry name" value="PDDEXK_1"/>
    <property type="match status" value="1"/>
</dbReference>
<dbReference type="Gene3D" id="3.90.320.10">
    <property type="match status" value="1"/>
</dbReference>
<dbReference type="InterPro" id="IPR011604">
    <property type="entry name" value="PDDEXK-like_dom_sf"/>
</dbReference>
<dbReference type="GO" id="GO:0006281">
    <property type="term" value="P:DNA repair"/>
    <property type="evidence" value="ECO:0007669"/>
    <property type="project" value="UniProtKB-KW"/>
</dbReference>
<accession>A0AAU8EN44</accession>
<keyword evidence="3" id="KW-0234">DNA repair</keyword>
<dbReference type="RefSeq" id="WP_353711467.1">
    <property type="nucleotide sequence ID" value="NZ_CP159279.1"/>
</dbReference>